<organism evidence="2 3">
    <name type="scientific">Capronia coronata CBS 617.96</name>
    <dbReference type="NCBI Taxonomy" id="1182541"/>
    <lineage>
        <taxon>Eukaryota</taxon>
        <taxon>Fungi</taxon>
        <taxon>Dikarya</taxon>
        <taxon>Ascomycota</taxon>
        <taxon>Pezizomycotina</taxon>
        <taxon>Eurotiomycetes</taxon>
        <taxon>Chaetothyriomycetidae</taxon>
        <taxon>Chaetothyriales</taxon>
        <taxon>Herpotrichiellaceae</taxon>
        <taxon>Capronia</taxon>
    </lineage>
</organism>
<evidence type="ECO:0000313" key="3">
    <source>
        <dbReference type="Proteomes" id="UP000019484"/>
    </source>
</evidence>
<feature type="region of interest" description="Disordered" evidence="1">
    <location>
        <begin position="1"/>
        <end position="26"/>
    </location>
</feature>
<dbReference type="EMBL" id="AMWN01000002">
    <property type="protein sequence ID" value="EXJ94617.1"/>
    <property type="molecule type" value="Genomic_DNA"/>
</dbReference>
<gene>
    <name evidence="2" type="ORF">A1O1_03013</name>
</gene>
<dbReference type="Proteomes" id="UP000019484">
    <property type="component" value="Unassembled WGS sequence"/>
</dbReference>
<reference evidence="2 3" key="1">
    <citation type="submission" date="2013-03" db="EMBL/GenBank/DDBJ databases">
        <title>The Genome Sequence of Capronia coronata CBS 617.96.</title>
        <authorList>
            <consortium name="The Broad Institute Genomics Platform"/>
            <person name="Cuomo C."/>
            <person name="de Hoog S."/>
            <person name="Gorbushina A."/>
            <person name="Walker B."/>
            <person name="Young S.K."/>
            <person name="Zeng Q."/>
            <person name="Gargeya S."/>
            <person name="Fitzgerald M."/>
            <person name="Haas B."/>
            <person name="Abouelleil A."/>
            <person name="Allen A.W."/>
            <person name="Alvarado L."/>
            <person name="Arachchi H.M."/>
            <person name="Berlin A.M."/>
            <person name="Chapman S.B."/>
            <person name="Gainer-Dewar J."/>
            <person name="Goldberg J."/>
            <person name="Griggs A."/>
            <person name="Gujja S."/>
            <person name="Hansen M."/>
            <person name="Howarth C."/>
            <person name="Imamovic A."/>
            <person name="Ireland A."/>
            <person name="Larimer J."/>
            <person name="McCowan C."/>
            <person name="Murphy C."/>
            <person name="Pearson M."/>
            <person name="Poon T.W."/>
            <person name="Priest M."/>
            <person name="Roberts A."/>
            <person name="Saif S."/>
            <person name="Shea T."/>
            <person name="Sisk P."/>
            <person name="Sykes S."/>
            <person name="Wortman J."/>
            <person name="Nusbaum C."/>
            <person name="Birren B."/>
        </authorList>
    </citation>
    <scope>NUCLEOTIDE SEQUENCE [LARGE SCALE GENOMIC DNA]</scope>
    <source>
        <strain evidence="2 3">CBS 617.96</strain>
    </source>
</reference>
<dbReference type="AlphaFoldDB" id="W9YNV1"/>
<comment type="caution">
    <text evidence="2">The sequence shown here is derived from an EMBL/GenBank/DDBJ whole genome shotgun (WGS) entry which is preliminary data.</text>
</comment>
<dbReference type="HOGENOM" id="CLU_074389_1_0_1"/>
<dbReference type="RefSeq" id="XP_007722111.1">
    <property type="nucleotide sequence ID" value="XM_007723921.1"/>
</dbReference>
<protein>
    <submittedName>
        <fullName evidence="2">Uncharacterized protein</fullName>
    </submittedName>
</protein>
<dbReference type="GeneID" id="19157910"/>
<evidence type="ECO:0000256" key="1">
    <source>
        <dbReference type="SAM" id="MobiDB-lite"/>
    </source>
</evidence>
<evidence type="ECO:0000313" key="2">
    <source>
        <dbReference type="EMBL" id="EXJ94617.1"/>
    </source>
</evidence>
<name>W9YNV1_9EURO</name>
<sequence>MASLDAGRVSSVGAAATTRRGEAEKSGASYVTANEILLGLGLVGPDLDEFGFPRELFPTTNASYPPVWIRAVSHAPTSKFLYAQGSCHMPVLMPDQSLSSSNATYARSMTPDEMTMQEQSMHASSPTLPHEEASHLSWKYHHRQGDDRGNGHQPYMDVDVCSDTGPCLVSCSSHSSSDFRVPWEDDMQAFSNPTISPSENHPISQPLLCDGYLLHWPETLAAAQQSVTTVQ</sequence>
<accession>W9YNV1</accession>
<keyword evidence="3" id="KW-1185">Reference proteome</keyword>
<proteinExistence type="predicted"/>